<dbReference type="Gene3D" id="6.10.140.1430">
    <property type="match status" value="1"/>
</dbReference>
<name>A0A5J9VL79_9POAL</name>
<keyword evidence="3" id="KW-1185">Reference proteome</keyword>
<dbReference type="Proteomes" id="UP000324897">
    <property type="component" value="Chromosome 4"/>
</dbReference>
<protein>
    <submittedName>
        <fullName evidence="2">Uncharacterized protein</fullName>
    </submittedName>
</protein>
<evidence type="ECO:0000313" key="3">
    <source>
        <dbReference type="Proteomes" id="UP000324897"/>
    </source>
</evidence>
<dbReference type="Gramene" id="TVU37182">
    <property type="protein sequence ID" value="TVU37182"/>
    <property type="gene ID" value="EJB05_10483"/>
</dbReference>
<feature type="compositionally biased region" description="Basic and acidic residues" evidence="1">
    <location>
        <begin position="1"/>
        <end position="63"/>
    </location>
</feature>
<feature type="region of interest" description="Disordered" evidence="1">
    <location>
        <begin position="1"/>
        <end position="70"/>
    </location>
</feature>
<accession>A0A5J9VL79</accession>
<feature type="compositionally biased region" description="Basic and acidic residues" evidence="1">
    <location>
        <begin position="92"/>
        <end position="137"/>
    </location>
</feature>
<feature type="region of interest" description="Disordered" evidence="1">
    <location>
        <begin position="92"/>
        <end position="164"/>
    </location>
</feature>
<feature type="non-terminal residue" evidence="2">
    <location>
        <position position="1"/>
    </location>
</feature>
<gene>
    <name evidence="2" type="ORF">EJB05_10483</name>
</gene>
<sequence>MSSSQEQRRPVARAEEEGDEQLARAEAHAREVAREIAHERTERARVVGEEGPPPRRDEPEHRSAGILETMQQSARSFLGAVGRTLGVARDTTAEKAGEYKGYSVEKAKEAGDATAQKESETAEATKEKLGEYKDYAADKATGMKDASAQKTSETAEATKDKLTE</sequence>
<comment type="caution">
    <text evidence="2">The sequence shown here is derived from an EMBL/GenBank/DDBJ whole genome shotgun (WGS) entry which is preliminary data.</text>
</comment>
<evidence type="ECO:0000256" key="1">
    <source>
        <dbReference type="SAM" id="MobiDB-lite"/>
    </source>
</evidence>
<evidence type="ECO:0000313" key="2">
    <source>
        <dbReference type="EMBL" id="TVU37182.1"/>
    </source>
</evidence>
<organism evidence="2 3">
    <name type="scientific">Eragrostis curvula</name>
    <name type="common">weeping love grass</name>
    <dbReference type="NCBI Taxonomy" id="38414"/>
    <lineage>
        <taxon>Eukaryota</taxon>
        <taxon>Viridiplantae</taxon>
        <taxon>Streptophyta</taxon>
        <taxon>Embryophyta</taxon>
        <taxon>Tracheophyta</taxon>
        <taxon>Spermatophyta</taxon>
        <taxon>Magnoliopsida</taxon>
        <taxon>Liliopsida</taxon>
        <taxon>Poales</taxon>
        <taxon>Poaceae</taxon>
        <taxon>PACMAD clade</taxon>
        <taxon>Chloridoideae</taxon>
        <taxon>Eragrostideae</taxon>
        <taxon>Eragrostidinae</taxon>
        <taxon>Eragrostis</taxon>
    </lineage>
</organism>
<dbReference type="AlphaFoldDB" id="A0A5J9VL79"/>
<proteinExistence type="predicted"/>
<dbReference type="EMBL" id="RWGY01000007">
    <property type="protein sequence ID" value="TVU37182.1"/>
    <property type="molecule type" value="Genomic_DNA"/>
</dbReference>
<reference evidence="2 3" key="1">
    <citation type="journal article" date="2019" name="Sci. Rep.">
        <title>A high-quality genome of Eragrostis curvula grass provides insights into Poaceae evolution and supports new strategies to enhance forage quality.</title>
        <authorList>
            <person name="Carballo J."/>
            <person name="Santos B.A.C.M."/>
            <person name="Zappacosta D."/>
            <person name="Garbus I."/>
            <person name="Selva J.P."/>
            <person name="Gallo C.A."/>
            <person name="Diaz A."/>
            <person name="Albertini E."/>
            <person name="Caccamo M."/>
            <person name="Echenique V."/>
        </authorList>
    </citation>
    <scope>NUCLEOTIDE SEQUENCE [LARGE SCALE GENOMIC DNA]</scope>
    <source>
        <strain evidence="3">cv. Victoria</strain>
        <tissue evidence="2">Leaf</tissue>
    </source>
</reference>
<dbReference type="OrthoDB" id="1907061at2759"/>